<keyword evidence="3" id="KW-0808">Transferase</keyword>
<accession>A0A161UZX6</accession>
<evidence type="ECO:0000256" key="1">
    <source>
        <dbReference type="PIRSR" id="PIRSR007531-1"/>
    </source>
</evidence>
<dbReference type="RefSeq" id="WP_068011040.1">
    <property type="nucleotide sequence ID" value="NZ_FOFM01000015.1"/>
</dbReference>
<dbReference type="GO" id="GO:0016740">
    <property type="term" value="F:transferase activity"/>
    <property type="evidence" value="ECO:0007669"/>
    <property type="project" value="UniProtKB-KW"/>
</dbReference>
<sequence length="205" mass="22628">MQTGRVVLLNGAPRAGKSSVACALQAQADSPWMNLGIDAILRHVTPAKMQPGIGLRPGGERKDLEDFVGRSYLALYKSIAAHANLGFNVIADVGHHDSYVNLNGNWALCLRELQDIEVMIVGVFCPLDDILERRLHSEGPYLTQCADGEIPKPILLWQEEVHKPGIYDLEIDTARKSPDECAKLILSELLKNRNFGARKMIIAAY</sequence>
<dbReference type="PATRIC" id="fig|989403.3.peg.5020"/>
<gene>
    <name evidence="3" type="ORF">PsAD2_04586</name>
</gene>
<reference evidence="3 4" key="1">
    <citation type="journal article" date="2016" name="Front. Microbiol.">
        <title>Comparative Genomic Analysis Reveals a Diverse Repertoire of Genes Involved in Prokaryote-Eukaryote Interactions within the Pseudovibrio Genus.</title>
        <authorList>
            <person name="Romano S."/>
            <person name="Fernandez-Guerra A."/>
            <person name="Reen F.J."/>
            <person name="Glockner F.O."/>
            <person name="Crowley S.P."/>
            <person name="O'Sullivan O."/>
            <person name="Cotter P.D."/>
            <person name="Adams C."/>
            <person name="Dobson A.D."/>
            <person name="O'Gara F."/>
        </authorList>
    </citation>
    <scope>NUCLEOTIDE SEQUENCE [LARGE SCALE GENOMIC DNA]</scope>
    <source>
        <strain evidence="3 4">Ad2</strain>
    </source>
</reference>
<dbReference type="Proteomes" id="UP000076577">
    <property type="component" value="Unassembled WGS sequence"/>
</dbReference>
<organism evidence="3 4">
    <name type="scientific">Pseudovibrio axinellae</name>
    <dbReference type="NCBI Taxonomy" id="989403"/>
    <lineage>
        <taxon>Bacteria</taxon>
        <taxon>Pseudomonadati</taxon>
        <taxon>Pseudomonadota</taxon>
        <taxon>Alphaproteobacteria</taxon>
        <taxon>Hyphomicrobiales</taxon>
        <taxon>Stappiaceae</taxon>
        <taxon>Pseudovibrio</taxon>
    </lineage>
</organism>
<dbReference type="EMBL" id="LMCB01000160">
    <property type="protein sequence ID" value="KZL05035.1"/>
    <property type="molecule type" value="Genomic_DNA"/>
</dbReference>
<dbReference type="GO" id="GO:0005524">
    <property type="term" value="F:ATP binding"/>
    <property type="evidence" value="ECO:0007669"/>
    <property type="project" value="InterPro"/>
</dbReference>
<evidence type="ECO:0000313" key="3">
    <source>
        <dbReference type="EMBL" id="KZL05035.1"/>
    </source>
</evidence>
<dbReference type="OrthoDB" id="9811101at2"/>
<dbReference type="SUPFAM" id="SSF52540">
    <property type="entry name" value="P-loop containing nucleoside triphosphate hydrolases"/>
    <property type="match status" value="1"/>
</dbReference>
<dbReference type="InterPro" id="IPR027417">
    <property type="entry name" value="P-loop_NTPase"/>
</dbReference>
<dbReference type="Pfam" id="PF07931">
    <property type="entry name" value="CPT"/>
    <property type="match status" value="1"/>
</dbReference>
<dbReference type="Gene3D" id="3.40.50.300">
    <property type="entry name" value="P-loop containing nucleotide triphosphate hydrolases"/>
    <property type="match status" value="1"/>
</dbReference>
<dbReference type="EC" id="2.7.1.-" evidence="3"/>
<dbReference type="AlphaFoldDB" id="A0A161UZX6"/>
<evidence type="ECO:0000256" key="2">
    <source>
        <dbReference type="PIRSR" id="PIRSR007531-2"/>
    </source>
</evidence>
<keyword evidence="4" id="KW-1185">Reference proteome</keyword>
<proteinExistence type="predicted"/>
<evidence type="ECO:0000313" key="4">
    <source>
        <dbReference type="Proteomes" id="UP000076577"/>
    </source>
</evidence>
<protein>
    <submittedName>
        <fullName evidence="3">Chloramphenicol 3-O phosphotransferase</fullName>
        <ecNumber evidence="3">2.7.1.-</ecNumber>
    </submittedName>
</protein>
<dbReference type="PIRSF" id="PIRSF007531">
    <property type="entry name" value="CPT"/>
    <property type="match status" value="1"/>
</dbReference>
<dbReference type="InterPro" id="IPR012853">
    <property type="entry name" value="CPT"/>
</dbReference>
<name>A0A161UZX6_9HYPH</name>
<feature type="binding site" evidence="2">
    <location>
        <begin position="11"/>
        <end position="18"/>
    </location>
    <ligand>
        <name>ATP</name>
        <dbReference type="ChEBI" id="CHEBI:30616"/>
    </ligand>
</feature>
<comment type="caution">
    <text evidence="3">The sequence shown here is derived from an EMBL/GenBank/DDBJ whole genome shotgun (WGS) entry which is preliminary data.</text>
</comment>
<feature type="active site" evidence="1">
    <location>
        <position position="38"/>
    </location>
</feature>